<sequence>MTGSGQDWIPDLGDKLGDIGVKSNIPENAITFSLSLLGAEIQMILCDITAYLGEYKRAVLGSQREVCVDRLQRLWSFVCCSNLKADELSAIESAVTVI</sequence>
<accession>A0A4Y2KUJ5</accession>
<evidence type="ECO:0000313" key="2">
    <source>
        <dbReference type="Proteomes" id="UP000499080"/>
    </source>
</evidence>
<name>A0A4Y2KUJ5_ARAVE</name>
<proteinExistence type="predicted"/>
<dbReference type="Proteomes" id="UP000499080">
    <property type="component" value="Unassembled WGS sequence"/>
</dbReference>
<dbReference type="AlphaFoldDB" id="A0A4Y2KUJ5"/>
<reference evidence="1 2" key="1">
    <citation type="journal article" date="2019" name="Sci. Rep.">
        <title>Orb-weaving spider Araneus ventricosus genome elucidates the spidroin gene catalogue.</title>
        <authorList>
            <person name="Kono N."/>
            <person name="Nakamura H."/>
            <person name="Ohtoshi R."/>
            <person name="Moran D.A.P."/>
            <person name="Shinohara A."/>
            <person name="Yoshida Y."/>
            <person name="Fujiwara M."/>
            <person name="Mori M."/>
            <person name="Tomita M."/>
            <person name="Arakawa K."/>
        </authorList>
    </citation>
    <scope>NUCLEOTIDE SEQUENCE [LARGE SCALE GENOMIC DNA]</scope>
</reference>
<keyword evidence="2" id="KW-1185">Reference proteome</keyword>
<gene>
    <name evidence="1" type="ORF">AVEN_138260_1</name>
</gene>
<dbReference type="EMBL" id="BGPR01004957">
    <property type="protein sequence ID" value="GBN05317.1"/>
    <property type="molecule type" value="Genomic_DNA"/>
</dbReference>
<comment type="caution">
    <text evidence="1">The sequence shown here is derived from an EMBL/GenBank/DDBJ whole genome shotgun (WGS) entry which is preliminary data.</text>
</comment>
<organism evidence="1 2">
    <name type="scientific">Araneus ventricosus</name>
    <name type="common">Orbweaver spider</name>
    <name type="synonym">Epeira ventricosa</name>
    <dbReference type="NCBI Taxonomy" id="182803"/>
    <lineage>
        <taxon>Eukaryota</taxon>
        <taxon>Metazoa</taxon>
        <taxon>Ecdysozoa</taxon>
        <taxon>Arthropoda</taxon>
        <taxon>Chelicerata</taxon>
        <taxon>Arachnida</taxon>
        <taxon>Araneae</taxon>
        <taxon>Araneomorphae</taxon>
        <taxon>Entelegynae</taxon>
        <taxon>Araneoidea</taxon>
        <taxon>Araneidae</taxon>
        <taxon>Araneus</taxon>
    </lineage>
</organism>
<evidence type="ECO:0000313" key="1">
    <source>
        <dbReference type="EMBL" id="GBN05317.1"/>
    </source>
</evidence>
<protein>
    <submittedName>
        <fullName evidence="1">Uncharacterized protein</fullName>
    </submittedName>
</protein>